<accession>D6WHP9</accession>
<name>D6WHP9_TRICA</name>
<sequence>MDSHCIILLHPDGDAGEPTGTGPQRATTGLHFRVGCSTTRSLYSILCRCLPPAAAGSGVRMSRRWGVLFLLGPREDPCMLFATERAFMNGGAVHADAGDYEGVRGHLDGL</sequence>
<protein>
    <submittedName>
        <fullName evidence="1">Uncharacterized protein</fullName>
    </submittedName>
</protein>
<evidence type="ECO:0000313" key="2">
    <source>
        <dbReference type="Proteomes" id="UP000007266"/>
    </source>
</evidence>
<gene>
    <name evidence="1" type="primary">GLEAN_02479</name>
    <name evidence="1" type="ORF">TcasGA2_TC002479</name>
</gene>
<dbReference type="AlphaFoldDB" id="D6WHP9"/>
<proteinExistence type="predicted"/>
<dbReference type="HOGENOM" id="CLU_2174178_0_0_1"/>
<dbReference type="Proteomes" id="UP000007266">
    <property type="component" value="Linkage group 3"/>
</dbReference>
<evidence type="ECO:0000313" key="1">
    <source>
        <dbReference type="EMBL" id="EEZ99716.1"/>
    </source>
</evidence>
<organism evidence="1 2">
    <name type="scientific">Tribolium castaneum</name>
    <name type="common">Red flour beetle</name>
    <dbReference type="NCBI Taxonomy" id="7070"/>
    <lineage>
        <taxon>Eukaryota</taxon>
        <taxon>Metazoa</taxon>
        <taxon>Ecdysozoa</taxon>
        <taxon>Arthropoda</taxon>
        <taxon>Hexapoda</taxon>
        <taxon>Insecta</taxon>
        <taxon>Pterygota</taxon>
        <taxon>Neoptera</taxon>
        <taxon>Endopterygota</taxon>
        <taxon>Coleoptera</taxon>
        <taxon>Polyphaga</taxon>
        <taxon>Cucujiformia</taxon>
        <taxon>Tenebrionidae</taxon>
        <taxon>Tenebrionidae incertae sedis</taxon>
        <taxon>Tribolium</taxon>
    </lineage>
</organism>
<dbReference type="EMBL" id="KQ971331">
    <property type="protein sequence ID" value="EEZ99716.1"/>
    <property type="molecule type" value="Genomic_DNA"/>
</dbReference>
<keyword evidence="2" id="KW-1185">Reference proteome</keyword>
<reference evidence="1 2" key="1">
    <citation type="journal article" date="2008" name="Nature">
        <title>The genome of the model beetle and pest Tribolium castaneum.</title>
        <authorList>
            <consortium name="Tribolium Genome Sequencing Consortium"/>
            <person name="Richards S."/>
            <person name="Gibbs R.A."/>
            <person name="Weinstock G.M."/>
            <person name="Brown S.J."/>
            <person name="Denell R."/>
            <person name="Beeman R.W."/>
            <person name="Gibbs R."/>
            <person name="Beeman R.W."/>
            <person name="Brown S.J."/>
            <person name="Bucher G."/>
            <person name="Friedrich M."/>
            <person name="Grimmelikhuijzen C.J."/>
            <person name="Klingler M."/>
            <person name="Lorenzen M."/>
            <person name="Richards S."/>
            <person name="Roth S."/>
            <person name="Schroder R."/>
            <person name="Tautz D."/>
            <person name="Zdobnov E.M."/>
            <person name="Muzny D."/>
            <person name="Gibbs R.A."/>
            <person name="Weinstock G.M."/>
            <person name="Attaway T."/>
            <person name="Bell S."/>
            <person name="Buhay C.J."/>
            <person name="Chandrabose M.N."/>
            <person name="Chavez D."/>
            <person name="Clerk-Blankenburg K.P."/>
            <person name="Cree A."/>
            <person name="Dao M."/>
            <person name="Davis C."/>
            <person name="Chacko J."/>
            <person name="Dinh H."/>
            <person name="Dugan-Rocha S."/>
            <person name="Fowler G."/>
            <person name="Garner T.T."/>
            <person name="Garnes J."/>
            <person name="Gnirke A."/>
            <person name="Hawes A."/>
            <person name="Hernandez J."/>
            <person name="Hines S."/>
            <person name="Holder M."/>
            <person name="Hume J."/>
            <person name="Jhangiani S.N."/>
            <person name="Joshi V."/>
            <person name="Khan Z.M."/>
            <person name="Jackson L."/>
            <person name="Kovar C."/>
            <person name="Kowis A."/>
            <person name="Lee S."/>
            <person name="Lewis L.R."/>
            <person name="Margolis J."/>
            <person name="Morgan M."/>
            <person name="Nazareth L.V."/>
            <person name="Nguyen N."/>
            <person name="Okwuonu G."/>
            <person name="Parker D."/>
            <person name="Richards S."/>
            <person name="Ruiz S.J."/>
            <person name="Santibanez J."/>
            <person name="Savard J."/>
            <person name="Scherer S.E."/>
            <person name="Schneider B."/>
            <person name="Sodergren E."/>
            <person name="Tautz D."/>
            <person name="Vattahil S."/>
            <person name="Villasana D."/>
            <person name="White C.S."/>
            <person name="Wright R."/>
            <person name="Park Y."/>
            <person name="Beeman R.W."/>
            <person name="Lord J."/>
            <person name="Oppert B."/>
            <person name="Lorenzen M."/>
            <person name="Brown S."/>
            <person name="Wang L."/>
            <person name="Savard J."/>
            <person name="Tautz D."/>
            <person name="Richards S."/>
            <person name="Weinstock G."/>
            <person name="Gibbs R.A."/>
            <person name="Liu Y."/>
            <person name="Worley K."/>
            <person name="Weinstock G."/>
            <person name="Elsik C.G."/>
            <person name="Reese J.T."/>
            <person name="Elhaik E."/>
            <person name="Landan G."/>
            <person name="Graur D."/>
            <person name="Arensburger P."/>
            <person name="Atkinson P."/>
            <person name="Beeman R.W."/>
            <person name="Beidler J."/>
            <person name="Brown S.J."/>
            <person name="Demuth J.P."/>
            <person name="Drury D.W."/>
            <person name="Du Y.Z."/>
            <person name="Fujiwara H."/>
            <person name="Lorenzen M."/>
            <person name="Maselli V."/>
            <person name="Osanai M."/>
            <person name="Park Y."/>
            <person name="Robertson H.M."/>
            <person name="Tu Z."/>
            <person name="Wang J.J."/>
            <person name="Wang S."/>
            <person name="Richards S."/>
            <person name="Song H."/>
            <person name="Zhang L."/>
            <person name="Sodergren E."/>
            <person name="Werner D."/>
            <person name="Stanke M."/>
            <person name="Morgenstern B."/>
            <person name="Solovyev V."/>
            <person name="Kosarev P."/>
            <person name="Brown G."/>
            <person name="Chen H.C."/>
            <person name="Ermolaeva O."/>
            <person name="Hlavina W."/>
            <person name="Kapustin Y."/>
            <person name="Kiryutin B."/>
            <person name="Kitts P."/>
            <person name="Maglott D."/>
            <person name="Pruitt K."/>
            <person name="Sapojnikov V."/>
            <person name="Souvorov A."/>
            <person name="Mackey A.J."/>
            <person name="Waterhouse R.M."/>
            <person name="Wyder S."/>
            <person name="Zdobnov E.M."/>
            <person name="Zdobnov E.M."/>
            <person name="Wyder S."/>
            <person name="Kriventseva E.V."/>
            <person name="Kadowaki T."/>
            <person name="Bork P."/>
            <person name="Aranda M."/>
            <person name="Bao R."/>
            <person name="Beermann A."/>
            <person name="Berns N."/>
            <person name="Bolognesi R."/>
            <person name="Bonneton F."/>
            <person name="Bopp D."/>
            <person name="Brown S.J."/>
            <person name="Bucher G."/>
            <person name="Butts T."/>
            <person name="Chaumot A."/>
            <person name="Denell R.E."/>
            <person name="Ferrier D.E."/>
            <person name="Friedrich M."/>
            <person name="Gordon C.M."/>
            <person name="Jindra M."/>
            <person name="Klingler M."/>
            <person name="Lan Q."/>
            <person name="Lattorff H.M."/>
            <person name="Laudet V."/>
            <person name="von Levetsow C."/>
            <person name="Liu Z."/>
            <person name="Lutz R."/>
            <person name="Lynch J.A."/>
            <person name="da Fonseca R.N."/>
            <person name="Posnien N."/>
            <person name="Reuter R."/>
            <person name="Roth S."/>
            <person name="Savard J."/>
            <person name="Schinko J.B."/>
            <person name="Schmitt C."/>
            <person name="Schoppmeier M."/>
            <person name="Schroder R."/>
            <person name="Shippy T.D."/>
            <person name="Simonnet F."/>
            <person name="Marques-Souza H."/>
            <person name="Tautz D."/>
            <person name="Tomoyasu Y."/>
            <person name="Trauner J."/>
            <person name="Van der Zee M."/>
            <person name="Vervoort M."/>
            <person name="Wittkopp N."/>
            <person name="Wimmer E.A."/>
            <person name="Yang X."/>
            <person name="Jones A.K."/>
            <person name="Sattelle D.B."/>
            <person name="Ebert P.R."/>
            <person name="Nelson D."/>
            <person name="Scott J.G."/>
            <person name="Beeman R.W."/>
            <person name="Muthukrishnan S."/>
            <person name="Kramer K.J."/>
            <person name="Arakane Y."/>
            <person name="Beeman R.W."/>
            <person name="Zhu Q."/>
            <person name="Hogenkamp D."/>
            <person name="Dixit R."/>
            <person name="Oppert B."/>
            <person name="Jiang H."/>
            <person name="Zou Z."/>
            <person name="Marshall J."/>
            <person name="Elpidina E."/>
            <person name="Vinokurov K."/>
            <person name="Oppert C."/>
            <person name="Zou Z."/>
            <person name="Evans J."/>
            <person name="Lu Z."/>
            <person name="Zhao P."/>
            <person name="Sumathipala N."/>
            <person name="Altincicek B."/>
            <person name="Vilcinskas A."/>
            <person name="Williams M."/>
            <person name="Hultmark D."/>
            <person name="Hetru C."/>
            <person name="Jiang H."/>
            <person name="Grimmelikhuijzen C.J."/>
            <person name="Hauser F."/>
            <person name="Cazzamali G."/>
            <person name="Williamson M."/>
            <person name="Park Y."/>
            <person name="Li B."/>
            <person name="Tanaka Y."/>
            <person name="Predel R."/>
            <person name="Neupert S."/>
            <person name="Schachtner J."/>
            <person name="Verleyen P."/>
            <person name="Raible F."/>
            <person name="Bork P."/>
            <person name="Friedrich M."/>
            <person name="Walden K.K."/>
            <person name="Robertson H.M."/>
            <person name="Angeli S."/>
            <person name="Foret S."/>
            <person name="Bucher G."/>
            <person name="Schuetz S."/>
            <person name="Maleszka R."/>
            <person name="Wimmer E.A."/>
            <person name="Beeman R.W."/>
            <person name="Lorenzen M."/>
            <person name="Tomoyasu Y."/>
            <person name="Miller S.C."/>
            <person name="Grossmann D."/>
            <person name="Bucher G."/>
        </authorList>
    </citation>
    <scope>NUCLEOTIDE SEQUENCE [LARGE SCALE GENOMIC DNA]</scope>
    <source>
        <strain evidence="1 2">Georgia GA2</strain>
    </source>
</reference>
<reference evidence="1 2" key="2">
    <citation type="journal article" date="2010" name="Nucleic Acids Res.">
        <title>BeetleBase in 2010: revisions to provide comprehensive genomic information for Tribolium castaneum.</title>
        <authorList>
            <person name="Kim H.S."/>
            <person name="Murphy T."/>
            <person name="Xia J."/>
            <person name="Caragea D."/>
            <person name="Park Y."/>
            <person name="Beeman R.W."/>
            <person name="Lorenzen M.D."/>
            <person name="Butcher S."/>
            <person name="Manak J.R."/>
            <person name="Brown S.J."/>
        </authorList>
    </citation>
    <scope>GENOME REANNOTATION</scope>
    <source>
        <strain evidence="1 2">Georgia GA2</strain>
    </source>
</reference>